<dbReference type="GeneID" id="66938167"/>
<dbReference type="Gene3D" id="3.40.50.1820">
    <property type="entry name" value="alpha/beta hydrolase"/>
    <property type="match status" value="1"/>
</dbReference>
<dbReference type="OrthoDB" id="2338663at2759"/>
<dbReference type="InterPro" id="IPR029058">
    <property type="entry name" value="AB_hydrolase_fold"/>
</dbReference>
<dbReference type="InterPro" id="IPR002921">
    <property type="entry name" value="Fungal_lipase-type"/>
</dbReference>
<comment type="caution">
    <text evidence="2">The sequence shown here is derived from an EMBL/GenBank/DDBJ whole genome shotgun (WGS) entry which is preliminary data.</text>
</comment>
<dbReference type="Proteomes" id="UP000710440">
    <property type="component" value="Unassembled WGS sequence"/>
</dbReference>
<organism evidence="2 3">
    <name type="scientific">Aspergillus viridinutans</name>
    <dbReference type="NCBI Taxonomy" id="75553"/>
    <lineage>
        <taxon>Eukaryota</taxon>
        <taxon>Fungi</taxon>
        <taxon>Dikarya</taxon>
        <taxon>Ascomycota</taxon>
        <taxon>Pezizomycotina</taxon>
        <taxon>Eurotiomycetes</taxon>
        <taxon>Eurotiomycetidae</taxon>
        <taxon>Eurotiales</taxon>
        <taxon>Aspergillaceae</taxon>
        <taxon>Aspergillus</taxon>
        <taxon>Aspergillus subgen. Fumigati</taxon>
    </lineage>
</organism>
<accession>A0A9P3C1X6</accession>
<dbReference type="EMBL" id="BOPL01000009">
    <property type="protein sequence ID" value="GIK06067.1"/>
    <property type="molecule type" value="Genomic_DNA"/>
</dbReference>
<reference evidence="2 3" key="1">
    <citation type="submission" date="2021-02" db="EMBL/GenBank/DDBJ databases">
        <title>Pan-genome distribution and transcriptional activeness of fungal secondary metabolism genes in Aspergillus section Fumigati.</title>
        <authorList>
            <person name="Takahashi H."/>
            <person name="Umemura M."/>
            <person name="Ninomiya A."/>
            <person name="Kusuya Y."/>
            <person name="Urayama S."/>
            <person name="Shimizu M."/>
            <person name="Watanabe A."/>
            <person name="Kamei K."/>
            <person name="Yaguchi T."/>
            <person name="Hagiwara D."/>
        </authorList>
    </citation>
    <scope>NUCLEOTIDE SEQUENCE [LARGE SCALE GENOMIC DNA]</scope>
    <source>
        <strain evidence="2 3">IFM 47045</strain>
    </source>
</reference>
<evidence type="ECO:0000259" key="1">
    <source>
        <dbReference type="Pfam" id="PF01764"/>
    </source>
</evidence>
<dbReference type="Pfam" id="PF01764">
    <property type="entry name" value="Lipase_3"/>
    <property type="match status" value="1"/>
</dbReference>
<gene>
    <name evidence="2" type="ORF">Aspvir_010185</name>
</gene>
<sequence length="356" mass="40270">MTFYRFVGGAFVDALKADKSMGLLLARLQRDDHFKTKKQLSLGVFPELATVFKTSEIYLMESMAEEILIPRENTTFCDPYDVLYYDPGLEAYVAAVRGTMATKDFAHSTGKDGLLGTIGSHGHDDLVSLRSIGIDYDGYVKRSLANMITQKTDDQESLLDQWRRRIKACEKGKVLYLSGHSLGAAIAQVYALVAELEGSFEAVHLSLYGTFPIYDKVAADAFNKETRIICNNFQYLSDPVPKMKNLVTALIYRYFLSLQIVEEWQQNDPTQITKHVGKVWYGNFAWAHDAAVVFNPKLGFTWAHQIAAYMDGFVSPEMWASWDEFQRNKDLASVVRPSNDKTRAEAFQDAEQHLYG</sequence>
<dbReference type="AlphaFoldDB" id="A0A9P3C1X6"/>
<evidence type="ECO:0000313" key="2">
    <source>
        <dbReference type="EMBL" id="GIK06067.1"/>
    </source>
</evidence>
<dbReference type="SUPFAM" id="SSF53474">
    <property type="entry name" value="alpha/beta-Hydrolases"/>
    <property type="match status" value="1"/>
</dbReference>
<keyword evidence="3" id="KW-1185">Reference proteome</keyword>
<name>A0A9P3C1X6_ASPVI</name>
<evidence type="ECO:0000313" key="3">
    <source>
        <dbReference type="Proteomes" id="UP000710440"/>
    </source>
</evidence>
<protein>
    <recommendedName>
        <fullName evidence="1">Fungal lipase-type domain-containing protein</fullName>
    </recommendedName>
</protein>
<proteinExistence type="predicted"/>
<dbReference type="RefSeq" id="XP_043129253.1">
    <property type="nucleotide sequence ID" value="XM_043273318.1"/>
</dbReference>
<feature type="domain" description="Fungal lipase-type" evidence="1">
    <location>
        <begin position="137"/>
        <end position="245"/>
    </location>
</feature>
<dbReference type="GO" id="GO:0006629">
    <property type="term" value="P:lipid metabolic process"/>
    <property type="evidence" value="ECO:0007669"/>
    <property type="project" value="InterPro"/>
</dbReference>